<dbReference type="PANTHER" id="PTHR43133:SF46">
    <property type="entry name" value="RNA POLYMERASE SIGMA-70 FACTOR ECF SUBFAMILY"/>
    <property type="match status" value="1"/>
</dbReference>
<dbReference type="EMBL" id="QRYW01000006">
    <property type="protein sequence ID" value="RGV29290.1"/>
    <property type="molecule type" value="Genomic_DNA"/>
</dbReference>
<keyword evidence="4" id="KW-0804">Transcription</keyword>
<sequence>MTEEAMLFRRVQEGCWEAFDVLFHTYAEQLFFYAMGFVNNREEARDIVQGTFITLWEQRGKIQCTGAIYPYLLRLVKNACLNYQVHEKVKERYLLEKRMTEEEGEEVPADEEEEFEVQYARLRKVVDGLPEKCREIFILGCVDGLSYKEVSEKMGVSVNTVKTQIKLAYRKLKLELGGQNFVWEWTAGGVLFILMQK</sequence>
<dbReference type="InterPro" id="IPR014284">
    <property type="entry name" value="RNA_pol_sigma-70_dom"/>
</dbReference>
<dbReference type="NCBIfam" id="TIGR02985">
    <property type="entry name" value="Sig70_bacteroi1"/>
    <property type="match status" value="1"/>
</dbReference>
<dbReference type="InterPro" id="IPR013249">
    <property type="entry name" value="RNA_pol_sigma70_r4_t2"/>
</dbReference>
<evidence type="ECO:0000259" key="5">
    <source>
        <dbReference type="Pfam" id="PF04542"/>
    </source>
</evidence>
<dbReference type="Gene3D" id="1.10.10.10">
    <property type="entry name" value="Winged helix-like DNA-binding domain superfamily/Winged helix DNA-binding domain"/>
    <property type="match status" value="1"/>
</dbReference>
<dbReference type="SUPFAM" id="SSF88946">
    <property type="entry name" value="Sigma2 domain of RNA polymerase sigma factors"/>
    <property type="match status" value="1"/>
</dbReference>
<dbReference type="GeneID" id="61276382"/>
<name>A0A1Y3YF71_9BACT</name>
<dbReference type="EMBL" id="JAKNDN010000018">
    <property type="protein sequence ID" value="MCG4960267.1"/>
    <property type="molecule type" value="Genomic_DNA"/>
</dbReference>
<evidence type="ECO:0000259" key="6">
    <source>
        <dbReference type="Pfam" id="PF08281"/>
    </source>
</evidence>
<dbReference type="InterPro" id="IPR013324">
    <property type="entry name" value="RNA_pol_sigma_r3/r4-like"/>
</dbReference>
<dbReference type="EMBL" id="QRYC01000007">
    <property type="protein sequence ID" value="RGU57028.1"/>
    <property type="molecule type" value="Genomic_DNA"/>
</dbReference>
<dbReference type="GO" id="GO:0006352">
    <property type="term" value="P:DNA-templated transcription initiation"/>
    <property type="evidence" value="ECO:0007669"/>
    <property type="project" value="InterPro"/>
</dbReference>
<keyword evidence="2" id="KW-0805">Transcription regulation</keyword>
<accession>A0A1Y3YF71</accession>
<feature type="domain" description="RNA polymerase sigma factor 70 region 4 type 2" evidence="6">
    <location>
        <begin position="121"/>
        <end position="172"/>
    </location>
</feature>
<dbReference type="InterPro" id="IPR014327">
    <property type="entry name" value="RNA_pol_sigma70_bacteroid"/>
</dbReference>
<reference evidence="7" key="2">
    <citation type="submission" date="2022-01" db="EMBL/GenBank/DDBJ databases">
        <title>Collection of gut derived symbiotic bacterial strains cultured from healthy donors.</title>
        <authorList>
            <person name="Lin H."/>
            <person name="Kohout C."/>
            <person name="Waligurski E."/>
            <person name="Pamer E.G."/>
        </authorList>
    </citation>
    <scope>NUCLEOTIDE SEQUENCE</scope>
    <source>
        <strain evidence="7">DFI.1.149</strain>
    </source>
</reference>
<evidence type="ECO:0000256" key="4">
    <source>
        <dbReference type="ARBA" id="ARBA00023163"/>
    </source>
</evidence>
<dbReference type="PANTHER" id="PTHR43133">
    <property type="entry name" value="RNA POLYMERASE ECF-TYPE SIGMA FACTO"/>
    <property type="match status" value="1"/>
</dbReference>
<dbReference type="Pfam" id="PF04542">
    <property type="entry name" value="Sigma70_r2"/>
    <property type="match status" value="1"/>
</dbReference>
<evidence type="ECO:0000313" key="9">
    <source>
        <dbReference type="EMBL" id="RGV29290.1"/>
    </source>
</evidence>
<dbReference type="GO" id="GO:0016987">
    <property type="term" value="F:sigma factor activity"/>
    <property type="evidence" value="ECO:0007669"/>
    <property type="project" value="UniProtKB-KW"/>
</dbReference>
<dbReference type="Proteomes" id="UP000283426">
    <property type="component" value="Unassembled WGS sequence"/>
</dbReference>
<reference evidence="10 11" key="1">
    <citation type="submission" date="2018-08" db="EMBL/GenBank/DDBJ databases">
        <title>A genome reference for cultivated species of the human gut microbiota.</title>
        <authorList>
            <person name="Zou Y."/>
            <person name="Xue W."/>
            <person name="Luo G."/>
        </authorList>
    </citation>
    <scope>NUCLEOTIDE SEQUENCE [LARGE SCALE GENOMIC DNA]</scope>
    <source>
        <strain evidence="9 10">AF14-6AC</strain>
        <strain evidence="8 11">AF16-14</strain>
    </source>
</reference>
<dbReference type="AlphaFoldDB" id="A0A1Y3YF71"/>
<comment type="caution">
    <text evidence="9">The sequence shown here is derived from an EMBL/GenBank/DDBJ whole genome shotgun (WGS) entry which is preliminary data.</text>
</comment>
<evidence type="ECO:0000256" key="3">
    <source>
        <dbReference type="ARBA" id="ARBA00023082"/>
    </source>
</evidence>
<protein>
    <submittedName>
        <fullName evidence="9">RNA polymerase sigma-70 factor</fullName>
    </submittedName>
</protein>
<dbReference type="GO" id="GO:0003677">
    <property type="term" value="F:DNA binding"/>
    <property type="evidence" value="ECO:0007669"/>
    <property type="project" value="InterPro"/>
</dbReference>
<dbReference type="SUPFAM" id="SSF88659">
    <property type="entry name" value="Sigma3 and sigma4 domains of RNA polymerase sigma factors"/>
    <property type="match status" value="1"/>
</dbReference>
<dbReference type="Gene3D" id="1.10.1740.10">
    <property type="match status" value="1"/>
</dbReference>
<evidence type="ECO:0000313" key="11">
    <source>
        <dbReference type="Proteomes" id="UP000284243"/>
    </source>
</evidence>
<dbReference type="InterPro" id="IPR036388">
    <property type="entry name" value="WH-like_DNA-bd_sf"/>
</dbReference>
<dbReference type="OMA" id="THTIVDE"/>
<dbReference type="Pfam" id="PF08281">
    <property type="entry name" value="Sigma70_r4_2"/>
    <property type="match status" value="1"/>
</dbReference>
<dbReference type="Proteomes" id="UP001199750">
    <property type="component" value="Unassembled WGS sequence"/>
</dbReference>
<dbReference type="Proteomes" id="UP000284243">
    <property type="component" value="Unassembled WGS sequence"/>
</dbReference>
<dbReference type="CDD" id="cd06171">
    <property type="entry name" value="Sigma70_r4"/>
    <property type="match status" value="1"/>
</dbReference>
<feature type="domain" description="RNA polymerase sigma-70 region 2" evidence="5">
    <location>
        <begin position="22"/>
        <end position="83"/>
    </location>
</feature>
<dbReference type="NCBIfam" id="TIGR02937">
    <property type="entry name" value="sigma70-ECF"/>
    <property type="match status" value="1"/>
</dbReference>
<proteinExistence type="inferred from homology"/>
<comment type="similarity">
    <text evidence="1">Belongs to the sigma-70 factor family. ECF subfamily.</text>
</comment>
<evidence type="ECO:0000256" key="1">
    <source>
        <dbReference type="ARBA" id="ARBA00010641"/>
    </source>
</evidence>
<evidence type="ECO:0000313" key="8">
    <source>
        <dbReference type="EMBL" id="RGU57028.1"/>
    </source>
</evidence>
<dbReference type="InterPro" id="IPR007627">
    <property type="entry name" value="RNA_pol_sigma70_r2"/>
</dbReference>
<keyword evidence="3" id="KW-0731">Sigma factor</keyword>
<dbReference type="InterPro" id="IPR013325">
    <property type="entry name" value="RNA_pol_sigma_r2"/>
</dbReference>
<gene>
    <name evidence="9" type="ORF">DWW24_03655</name>
    <name evidence="8" type="ORF">DWW57_07275</name>
    <name evidence="7" type="ORF">L0P03_10460</name>
</gene>
<organism evidence="9 10">
    <name type="scientific">Odoribacter splanchnicus</name>
    <dbReference type="NCBI Taxonomy" id="28118"/>
    <lineage>
        <taxon>Bacteria</taxon>
        <taxon>Pseudomonadati</taxon>
        <taxon>Bacteroidota</taxon>
        <taxon>Bacteroidia</taxon>
        <taxon>Bacteroidales</taxon>
        <taxon>Odoribacteraceae</taxon>
        <taxon>Odoribacter</taxon>
    </lineage>
</organism>
<dbReference type="RefSeq" id="WP_013613310.1">
    <property type="nucleotide sequence ID" value="NZ_CABJFF010000007.1"/>
</dbReference>
<evidence type="ECO:0000256" key="2">
    <source>
        <dbReference type="ARBA" id="ARBA00023015"/>
    </source>
</evidence>
<evidence type="ECO:0000313" key="10">
    <source>
        <dbReference type="Proteomes" id="UP000283426"/>
    </source>
</evidence>
<evidence type="ECO:0000313" key="7">
    <source>
        <dbReference type="EMBL" id="MCG4960267.1"/>
    </source>
</evidence>
<dbReference type="InterPro" id="IPR039425">
    <property type="entry name" value="RNA_pol_sigma-70-like"/>
</dbReference>